<evidence type="ECO:0000313" key="1">
    <source>
        <dbReference type="EMBL" id="KAI4302582.1"/>
    </source>
</evidence>
<sequence length="443" mass="47888">MGNHSHRRRDLFVVFLTRRVIVWSVALFGLCSCGGDVYGSSSSPTEELVGALMEWNERETLYSAIRGFVGSSWNGSDLYPEPCGWTPIQGVSCDLHDEKWYVSVMNIGSFYDNSLRCAPDANFTHHLFDLKHLSSLSFNNCFFSPQANPVAISGLSWERLAGSLTALEFRSNPGLIGTLPPSFGSLGQLQSLVLLENGLGGNIPFEIGNLGNLKRLVMSESGFEGNIPDSLGRLSNLLILDMSGNKLSGSIPTSLQGLTSLLKLDLSGNSLGGPVPGELANLKSLVLLDLGKNNLTGGLARWIQDMVSLEELVMSHNPNLGGDLKAINWGNVKNLRSLDLTNIGLKGNIPDSMSNLRMLRHLGLGNNSLTGTPPRGLSLLPHIGALYLNGNSLTGQLEFPPEFYAKMRWRFSGEDNPGLCYRFPITTSADAAPHGINPCITAT</sequence>
<reference evidence="2" key="1">
    <citation type="journal article" date="2023" name="Front. Plant Sci.">
        <title>Chromosomal-level genome assembly of Melastoma candidum provides insights into trichome evolution.</title>
        <authorList>
            <person name="Zhong Y."/>
            <person name="Wu W."/>
            <person name="Sun C."/>
            <person name="Zou P."/>
            <person name="Liu Y."/>
            <person name="Dai S."/>
            <person name="Zhou R."/>
        </authorList>
    </citation>
    <scope>NUCLEOTIDE SEQUENCE [LARGE SCALE GENOMIC DNA]</scope>
</reference>
<accession>A0ACB9KYT0</accession>
<protein>
    <submittedName>
        <fullName evidence="1">Uncharacterized protein</fullName>
    </submittedName>
</protein>
<comment type="caution">
    <text evidence="1">The sequence shown here is derived from an EMBL/GenBank/DDBJ whole genome shotgun (WGS) entry which is preliminary data.</text>
</comment>
<name>A0ACB9KYT0_9MYRT</name>
<dbReference type="EMBL" id="CM042891">
    <property type="protein sequence ID" value="KAI4302582.1"/>
    <property type="molecule type" value="Genomic_DNA"/>
</dbReference>
<evidence type="ECO:0000313" key="2">
    <source>
        <dbReference type="Proteomes" id="UP001057402"/>
    </source>
</evidence>
<organism evidence="1 2">
    <name type="scientific">Melastoma candidum</name>
    <dbReference type="NCBI Taxonomy" id="119954"/>
    <lineage>
        <taxon>Eukaryota</taxon>
        <taxon>Viridiplantae</taxon>
        <taxon>Streptophyta</taxon>
        <taxon>Embryophyta</taxon>
        <taxon>Tracheophyta</taxon>
        <taxon>Spermatophyta</taxon>
        <taxon>Magnoliopsida</taxon>
        <taxon>eudicotyledons</taxon>
        <taxon>Gunneridae</taxon>
        <taxon>Pentapetalae</taxon>
        <taxon>rosids</taxon>
        <taxon>malvids</taxon>
        <taxon>Myrtales</taxon>
        <taxon>Melastomataceae</taxon>
        <taxon>Melastomatoideae</taxon>
        <taxon>Melastomateae</taxon>
        <taxon>Melastoma</taxon>
    </lineage>
</organism>
<gene>
    <name evidence="1" type="ORF">MLD38_038308</name>
</gene>
<proteinExistence type="predicted"/>
<keyword evidence="2" id="KW-1185">Reference proteome</keyword>
<dbReference type="Proteomes" id="UP001057402">
    <property type="component" value="Chromosome 12"/>
</dbReference>